<dbReference type="PANTHER" id="PTHR43478">
    <property type="entry name" value="NA+/H+ ANTIPORTER-RELATED"/>
    <property type="match status" value="1"/>
</dbReference>
<name>A0A3N0J3P0_9ACTN</name>
<dbReference type="PANTHER" id="PTHR43478:SF1">
    <property type="entry name" value="NA+_H+ ANTIPORTER NHAC-LIKE C-TERMINAL DOMAIN-CONTAINING PROTEIN"/>
    <property type="match status" value="1"/>
</dbReference>
<feature type="transmembrane region" description="Helical" evidence="6">
    <location>
        <begin position="378"/>
        <end position="399"/>
    </location>
</feature>
<evidence type="ECO:0000256" key="4">
    <source>
        <dbReference type="ARBA" id="ARBA00022989"/>
    </source>
</evidence>
<dbReference type="InterPro" id="IPR018461">
    <property type="entry name" value="Na/H_Antiport_NhaC-like_C"/>
</dbReference>
<protein>
    <submittedName>
        <fullName evidence="9">Sodium:proton antiporter</fullName>
    </submittedName>
</protein>
<keyword evidence="10" id="KW-1185">Reference proteome</keyword>
<feature type="transmembrane region" description="Helical" evidence="6">
    <location>
        <begin position="338"/>
        <end position="357"/>
    </location>
</feature>
<proteinExistence type="predicted"/>
<keyword evidence="2" id="KW-1003">Cell membrane</keyword>
<reference evidence="8 10" key="1">
    <citation type="journal article" date="2018" name="Elife">
        <title>Discovery and characterization of a prevalent human gut bacterial enzyme sufficient for the inactivation of a family of plant toxins.</title>
        <authorList>
            <person name="Koppel N."/>
            <person name="Bisanz J.E."/>
            <person name="Pandelia M.E."/>
            <person name="Turnbaugh P.J."/>
            <person name="Balskus E.P."/>
        </authorList>
    </citation>
    <scope>NUCLEOTIDE SEQUENCE [LARGE SCALE GENOMIC DNA]</scope>
    <source>
        <strain evidence="8 10">DSM 16107</strain>
    </source>
</reference>
<evidence type="ECO:0000256" key="2">
    <source>
        <dbReference type="ARBA" id="ARBA00022475"/>
    </source>
</evidence>
<feature type="transmembrane region" description="Helical" evidence="6">
    <location>
        <begin position="411"/>
        <end position="434"/>
    </location>
</feature>
<accession>A0A3N0J3P0</accession>
<keyword evidence="3 6" id="KW-0812">Transmembrane</keyword>
<keyword evidence="5 6" id="KW-0472">Membrane</keyword>
<evidence type="ECO:0000256" key="6">
    <source>
        <dbReference type="SAM" id="Phobius"/>
    </source>
</evidence>
<keyword evidence="4 6" id="KW-1133">Transmembrane helix</keyword>
<dbReference type="EMBL" id="PPTT01000003">
    <property type="protein sequence ID" value="RDB71086.1"/>
    <property type="molecule type" value="Genomic_DNA"/>
</dbReference>
<evidence type="ECO:0000256" key="1">
    <source>
        <dbReference type="ARBA" id="ARBA00004651"/>
    </source>
</evidence>
<sequence>MEGFDLISTGVWSIIPPILALGLALITKEVYSSLAIGVFVGMMIYQFSLNGVGVEPLVDSFTMVPQMMAEQIAGNGALLLFLALLGALVVVIAAAGGSRAYAEWVSTHIKNAKMAQVLTAVLGIIIFVDDYFNCLTVGAVMRPVTDRFNISHEKLAWIIDSTAAPICIIAPVSSWAVAVGGYLGEGGFTTFVQSIPYNFYALLTIVFVFFMCATKRDFGPMRVAEAEAQQPAAQQHRIPPKDSALESMSTVGLADKSDADLQPPLKLDTVIAEEDELDEAAQIAVEEFKGMSISDKGRTFDLIIPIVVLIIFSILGMLYAGGFFQGVDFAVAVGENPVFGLCIGVCVALVVAAAMFLPRKLMTLAGYMDGVAEGVRSMVGAIMILVLAWSLGGTCRYLLGTGEFVSGFLNSIGVGLALLPAVIFVVAAFIGFAMGTSWGTIALILPIVIGVFPAQDPLFLVAIGATLGGAVYGDHVSPISDTTILSSAGAQCNHLRHVATQLPYASVVAAVCIVGYVVAGLTGSPWISLGVGVVLMIAAIFVLNISKYGAVKA</sequence>
<feature type="transmembrane region" description="Helical" evidence="6">
    <location>
        <begin position="33"/>
        <end position="52"/>
    </location>
</feature>
<comment type="subcellular location">
    <subcellularLocation>
        <location evidence="1">Cell membrane</location>
        <topology evidence="1">Multi-pass membrane protein</topology>
    </subcellularLocation>
</comment>
<evidence type="ECO:0000256" key="3">
    <source>
        <dbReference type="ARBA" id="ARBA00022692"/>
    </source>
</evidence>
<dbReference type="GO" id="GO:0005886">
    <property type="term" value="C:plasma membrane"/>
    <property type="evidence" value="ECO:0007669"/>
    <property type="project" value="UniProtKB-SubCell"/>
</dbReference>
<feature type="transmembrane region" description="Helical" evidence="6">
    <location>
        <begin position="195"/>
        <end position="213"/>
    </location>
</feature>
<dbReference type="EMBL" id="QICC01000002">
    <property type="protein sequence ID" value="RNM43252.1"/>
    <property type="molecule type" value="Genomic_DNA"/>
</dbReference>
<dbReference type="RefSeq" id="WP_114545116.1">
    <property type="nucleotide sequence ID" value="NZ_PPTT01000003.1"/>
</dbReference>
<reference evidence="11" key="2">
    <citation type="submission" date="2018-05" db="EMBL/GenBank/DDBJ databases">
        <title>Genome Sequencing of selected type strains of the family Eggerthellaceae.</title>
        <authorList>
            <person name="Danylec N."/>
            <person name="Stoll D.A."/>
            <person name="Doetsch A."/>
            <person name="Huch M."/>
        </authorList>
    </citation>
    <scope>NUCLEOTIDE SEQUENCE [LARGE SCALE GENOMIC DNA]</scope>
    <source>
        <strain evidence="11">DSM 16107</strain>
    </source>
</reference>
<evidence type="ECO:0000313" key="11">
    <source>
        <dbReference type="Proteomes" id="UP000270112"/>
    </source>
</evidence>
<evidence type="ECO:0000313" key="8">
    <source>
        <dbReference type="EMBL" id="RDB71086.1"/>
    </source>
</evidence>
<evidence type="ECO:0000256" key="5">
    <source>
        <dbReference type="ARBA" id="ARBA00023136"/>
    </source>
</evidence>
<comment type="caution">
    <text evidence="9">The sequence shown here is derived from an EMBL/GenBank/DDBJ whole genome shotgun (WGS) entry which is preliminary data.</text>
</comment>
<evidence type="ECO:0000313" key="10">
    <source>
        <dbReference type="Proteomes" id="UP000253817"/>
    </source>
</evidence>
<dbReference type="Proteomes" id="UP000253817">
    <property type="component" value="Unassembled WGS sequence"/>
</dbReference>
<feature type="transmembrane region" description="Helical" evidence="6">
    <location>
        <begin position="6"/>
        <end position="26"/>
    </location>
</feature>
<dbReference type="OrthoDB" id="9762978at2"/>
<feature type="transmembrane region" description="Helical" evidence="6">
    <location>
        <begin position="525"/>
        <end position="545"/>
    </location>
</feature>
<feature type="transmembrane region" description="Helical" evidence="6">
    <location>
        <begin position="502"/>
        <end position="519"/>
    </location>
</feature>
<dbReference type="Pfam" id="PF03553">
    <property type="entry name" value="Na_H_antiporter"/>
    <property type="match status" value="1"/>
</dbReference>
<feature type="transmembrane region" description="Helical" evidence="6">
    <location>
        <begin position="299"/>
        <end position="318"/>
    </location>
</feature>
<gene>
    <name evidence="8" type="ORF">C1876_02295</name>
    <name evidence="9" type="ORF">DMP09_00910</name>
</gene>
<dbReference type="AlphaFoldDB" id="A0A3N0J3P0"/>
<reference evidence="9" key="3">
    <citation type="journal article" date="2019" name="Microbiol. Resour. Announc.">
        <title>Draft Genome Sequences of Type Strains of Gordonibacter faecihominis, Paraeggerthella hongkongensis, Parvibacter caecicola,Slackia equolifaciens, Slackia faecicanis, and Slackia isoflavoniconvertens.</title>
        <authorList>
            <person name="Danylec N."/>
            <person name="Stoll D.A."/>
            <person name="Dotsch A."/>
            <person name="Huch M."/>
        </authorList>
    </citation>
    <scope>NUCLEOTIDE SEQUENCE</scope>
    <source>
        <strain evidence="9">DSM 16107</strain>
    </source>
</reference>
<evidence type="ECO:0000313" key="9">
    <source>
        <dbReference type="EMBL" id="RNM43252.1"/>
    </source>
</evidence>
<feature type="domain" description="Na+/H+ antiporter NhaC-like C-terminal" evidence="7">
    <location>
        <begin position="189"/>
        <end position="521"/>
    </location>
</feature>
<feature type="transmembrane region" description="Helical" evidence="6">
    <location>
        <begin position="72"/>
        <end position="96"/>
    </location>
</feature>
<evidence type="ECO:0000259" key="7">
    <source>
        <dbReference type="Pfam" id="PF03553"/>
    </source>
</evidence>
<dbReference type="Proteomes" id="UP000270112">
    <property type="component" value="Unassembled WGS sequence"/>
</dbReference>
<organism evidence="9 11">
    <name type="scientific">Eggerthella sinensis</name>
    <dbReference type="NCBI Taxonomy" id="242230"/>
    <lineage>
        <taxon>Bacteria</taxon>
        <taxon>Bacillati</taxon>
        <taxon>Actinomycetota</taxon>
        <taxon>Coriobacteriia</taxon>
        <taxon>Eggerthellales</taxon>
        <taxon>Eggerthellaceae</taxon>
        <taxon>Eggerthella</taxon>
    </lineage>
</organism>
<feature type="transmembrane region" description="Helical" evidence="6">
    <location>
        <begin position="117"/>
        <end position="141"/>
    </location>
</feature>